<keyword evidence="1" id="KW-0472">Membrane</keyword>
<dbReference type="EMBL" id="GADI01002290">
    <property type="protein sequence ID" value="JAA71518.1"/>
    <property type="molecule type" value="mRNA"/>
</dbReference>
<accession>A0A0K8RKR4</accession>
<organism evidence="2">
    <name type="scientific">Ixodes ricinus</name>
    <name type="common">Common tick</name>
    <name type="synonym">Acarus ricinus</name>
    <dbReference type="NCBI Taxonomy" id="34613"/>
    <lineage>
        <taxon>Eukaryota</taxon>
        <taxon>Metazoa</taxon>
        <taxon>Ecdysozoa</taxon>
        <taxon>Arthropoda</taxon>
        <taxon>Chelicerata</taxon>
        <taxon>Arachnida</taxon>
        <taxon>Acari</taxon>
        <taxon>Parasitiformes</taxon>
        <taxon>Ixodida</taxon>
        <taxon>Ixodoidea</taxon>
        <taxon>Ixodidae</taxon>
        <taxon>Ixodinae</taxon>
        <taxon>Ixodes</taxon>
    </lineage>
</organism>
<dbReference type="AlphaFoldDB" id="A0A0K8RKR4"/>
<feature type="transmembrane region" description="Helical" evidence="1">
    <location>
        <begin position="43"/>
        <end position="61"/>
    </location>
</feature>
<sequence>MYAMSGKQKLTPVNRRHHCRKCGFWSSVGPALKRDFFFPASPLSLYGFVTSAMTCFLLGTWPHASLLDRTLTVSH</sequence>
<keyword evidence="1" id="KW-0812">Transmembrane</keyword>
<keyword evidence="1" id="KW-1133">Transmembrane helix</keyword>
<name>A0A0K8RKR4_IXORI</name>
<proteinExistence type="evidence at transcript level"/>
<evidence type="ECO:0000256" key="1">
    <source>
        <dbReference type="SAM" id="Phobius"/>
    </source>
</evidence>
<protein>
    <submittedName>
        <fullName evidence="2">Putative pleckstrin logy domain protein</fullName>
    </submittedName>
</protein>
<reference evidence="2" key="1">
    <citation type="submission" date="2012-12" db="EMBL/GenBank/DDBJ databases">
        <title>Identification and characterization of a phenylalanine ammonia-lyase gene family in Isatis indigotica Fort.</title>
        <authorList>
            <person name="Liu Q."/>
            <person name="Chen J."/>
            <person name="Zhou X."/>
            <person name="Di P."/>
            <person name="Xiao Y."/>
            <person name="Xuan H."/>
            <person name="Zhang L."/>
            <person name="Chen W."/>
        </authorList>
    </citation>
    <scope>NUCLEOTIDE SEQUENCE</scope>
    <source>
        <tissue evidence="2">Salivary gland</tissue>
    </source>
</reference>
<evidence type="ECO:0000313" key="2">
    <source>
        <dbReference type="EMBL" id="JAA71518.1"/>
    </source>
</evidence>